<reference evidence="2" key="1">
    <citation type="submission" date="2021-02" db="EMBL/GenBank/DDBJ databases">
        <authorList>
            <person name="Dougan E. K."/>
            <person name="Rhodes N."/>
            <person name="Thang M."/>
            <person name="Chan C."/>
        </authorList>
    </citation>
    <scope>NUCLEOTIDE SEQUENCE</scope>
</reference>
<accession>A0A813GPQ5</accession>
<evidence type="ECO:0000256" key="1">
    <source>
        <dbReference type="SAM" id="Phobius"/>
    </source>
</evidence>
<comment type="caution">
    <text evidence="2">The sequence shown here is derived from an EMBL/GenBank/DDBJ whole genome shotgun (WGS) entry which is preliminary data.</text>
</comment>
<organism evidence="2 3">
    <name type="scientific">Polarella glacialis</name>
    <name type="common">Dinoflagellate</name>
    <dbReference type="NCBI Taxonomy" id="89957"/>
    <lineage>
        <taxon>Eukaryota</taxon>
        <taxon>Sar</taxon>
        <taxon>Alveolata</taxon>
        <taxon>Dinophyceae</taxon>
        <taxon>Suessiales</taxon>
        <taxon>Suessiaceae</taxon>
        <taxon>Polarella</taxon>
    </lineage>
</organism>
<keyword evidence="1" id="KW-0812">Transmembrane</keyword>
<protein>
    <submittedName>
        <fullName evidence="2">Uncharacterized protein</fullName>
    </submittedName>
</protein>
<evidence type="ECO:0000313" key="3">
    <source>
        <dbReference type="Proteomes" id="UP000654075"/>
    </source>
</evidence>
<keyword evidence="3" id="KW-1185">Reference proteome</keyword>
<feature type="transmembrane region" description="Helical" evidence="1">
    <location>
        <begin position="230"/>
        <end position="252"/>
    </location>
</feature>
<dbReference type="Proteomes" id="UP000654075">
    <property type="component" value="Unassembled WGS sequence"/>
</dbReference>
<dbReference type="InterPro" id="IPR029675">
    <property type="entry name" value="PGAP4"/>
</dbReference>
<sequence length="391" mass="44380">MCVGMFFRCPHQKSADFGPLSRRHLFGCWGLNVALTLAAPWLLHSFRYSPFYEWPDEVVNGMPKHFKCAITFLREMNESTADSLACGQSTDLDVCIVAMTIRRPSNVSYVLPFVYSVARHMLQEPEKVRARACLMVRQGDDNDDLETIPAAWVRHAGDGERLKQWHWQENLDYAAALESCAAIGRHVLVLEDDLISQEGFLSHIFSMLDEHPNPDDLIIKLFKTDFYEGWTLHSAVGWVAGVLTLAFVVASVLARNVYLRLITMISISYLLVFYPLLMGAQHVLPVTQGLHKYTITSSCAILFSQRQARLLSAYLQDNFNTLAVDLLLGDYVKQQNAEHAAVWRPSLFQHVGLKTSSPDKTEERVGAFNRFDYASWFSQDSLFVEDISEEC</sequence>
<gene>
    <name evidence="2" type="ORF">PGLA1383_LOCUS45672</name>
</gene>
<dbReference type="OrthoDB" id="2016523at2759"/>
<dbReference type="GO" id="GO:0016757">
    <property type="term" value="F:glycosyltransferase activity"/>
    <property type="evidence" value="ECO:0007669"/>
    <property type="project" value="InterPro"/>
</dbReference>
<proteinExistence type="predicted"/>
<dbReference type="GO" id="GO:0006506">
    <property type="term" value="P:GPI anchor biosynthetic process"/>
    <property type="evidence" value="ECO:0007669"/>
    <property type="project" value="InterPro"/>
</dbReference>
<dbReference type="EMBL" id="CAJNNV010029595">
    <property type="protein sequence ID" value="CAE8629099.1"/>
    <property type="molecule type" value="Genomic_DNA"/>
</dbReference>
<keyword evidence="1" id="KW-0472">Membrane</keyword>
<dbReference type="AlphaFoldDB" id="A0A813GPQ5"/>
<evidence type="ECO:0000313" key="2">
    <source>
        <dbReference type="EMBL" id="CAE8629099.1"/>
    </source>
</evidence>
<dbReference type="GO" id="GO:0000139">
    <property type="term" value="C:Golgi membrane"/>
    <property type="evidence" value="ECO:0007669"/>
    <property type="project" value="InterPro"/>
</dbReference>
<dbReference type="PANTHER" id="PTHR31410:SF1">
    <property type="entry name" value="POST-GPI ATTACHMENT TO PROTEINS FACTOR 4"/>
    <property type="match status" value="1"/>
</dbReference>
<dbReference type="PANTHER" id="PTHR31410">
    <property type="entry name" value="TRANSMEMBRANE PROTEIN 246"/>
    <property type="match status" value="1"/>
</dbReference>
<feature type="transmembrane region" description="Helical" evidence="1">
    <location>
        <begin position="258"/>
        <end position="277"/>
    </location>
</feature>
<keyword evidence="1" id="KW-1133">Transmembrane helix</keyword>
<name>A0A813GPQ5_POLGL</name>